<protein>
    <submittedName>
        <fullName evidence="2">DUF3558 domain-containing protein</fullName>
    </submittedName>
</protein>
<comment type="caution">
    <text evidence="2">The sequence shown here is derived from an EMBL/GenBank/DDBJ whole genome shotgun (WGS) entry which is preliminary data.</text>
</comment>
<reference evidence="2" key="1">
    <citation type="submission" date="2022-06" db="EMBL/GenBank/DDBJ databases">
        <title>Amycolatopsis iheyaensis sp. nov., a new species of the genus Amycolatopsis isolated from soil in Iheya island, Japan.</title>
        <authorList>
            <person name="Ngamcharungchit C."/>
            <person name="Kanto H."/>
            <person name="Take A."/>
            <person name="Intra B."/>
            <person name="Matsumoto A."/>
            <person name="Panbangred W."/>
            <person name="Inahashi Y."/>
        </authorList>
    </citation>
    <scope>NUCLEOTIDE SEQUENCE</scope>
    <source>
        <strain evidence="2">OK19-0408</strain>
    </source>
</reference>
<organism evidence="2 3">
    <name type="scientific">Amycolatopsis iheyensis</name>
    <dbReference type="NCBI Taxonomy" id="2945988"/>
    <lineage>
        <taxon>Bacteria</taxon>
        <taxon>Bacillati</taxon>
        <taxon>Actinomycetota</taxon>
        <taxon>Actinomycetes</taxon>
        <taxon>Pseudonocardiales</taxon>
        <taxon>Pseudonocardiaceae</taxon>
        <taxon>Amycolatopsis</taxon>
    </lineage>
</organism>
<accession>A0A9X2NL50</accession>
<dbReference type="Pfam" id="PF12079">
    <property type="entry name" value="DUF3558"/>
    <property type="match status" value="1"/>
</dbReference>
<name>A0A9X2NL50_9PSEU</name>
<evidence type="ECO:0000313" key="3">
    <source>
        <dbReference type="Proteomes" id="UP001144096"/>
    </source>
</evidence>
<keyword evidence="3" id="KW-1185">Reference proteome</keyword>
<proteinExistence type="predicted"/>
<feature type="region of interest" description="Disordered" evidence="1">
    <location>
        <begin position="1"/>
        <end position="20"/>
    </location>
</feature>
<dbReference type="InterPro" id="IPR024520">
    <property type="entry name" value="DUF3558"/>
</dbReference>
<dbReference type="AlphaFoldDB" id="A0A9X2NL50"/>
<sequence length="168" mass="17428">MAALPHDGAPEVGNPLPATVLDGSPCDSALTAEQVTGYLGETRAPKPDDTVLGRTCDWNSSSGSSAGILVGYDTKTGEGLSLPYKNEKPKAKRWVDDLEPIQGYPAVGYVDTGTTDNRTCVIVVGISDELAYTVSLSIGDSAVQAGKDTCQLGRGVADTVLTNLKARA</sequence>
<evidence type="ECO:0000256" key="1">
    <source>
        <dbReference type="SAM" id="MobiDB-lite"/>
    </source>
</evidence>
<evidence type="ECO:0000313" key="2">
    <source>
        <dbReference type="EMBL" id="MCR6489531.1"/>
    </source>
</evidence>
<dbReference type="EMBL" id="JAMXQV010000033">
    <property type="protein sequence ID" value="MCR6489531.1"/>
    <property type="molecule type" value="Genomic_DNA"/>
</dbReference>
<dbReference type="Proteomes" id="UP001144096">
    <property type="component" value="Unassembled WGS sequence"/>
</dbReference>
<gene>
    <name evidence="2" type="ORF">M8542_42615</name>
</gene>